<comment type="caution">
    <text evidence="2">The sequence shown here is derived from an EMBL/GenBank/DDBJ whole genome shotgun (WGS) entry which is preliminary data.</text>
</comment>
<feature type="region of interest" description="Disordered" evidence="1">
    <location>
        <begin position="63"/>
        <end position="101"/>
    </location>
</feature>
<name>A0A978VUL8_ZIZJJ</name>
<proteinExistence type="predicted"/>
<dbReference type="AlphaFoldDB" id="A0A978VUL8"/>
<dbReference type="EMBL" id="JAEACU010000002">
    <property type="protein sequence ID" value="KAH7542513.1"/>
    <property type="molecule type" value="Genomic_DNA"/>
</dbReference>
<evidence type="ECO:0000256" key="1">
    <source>
        <dbReference type="SAM" id="MobiDB-lite"/>
    </source>
</evidence>
<protein>
    <submittedName>
        <fullName evidence="2">Uncharacterized protein</fullName>
    </submittedName>
</protein>
<feature type="compositionally biased region" description="Basic and acidic residues" evidence="1">
    <location>
        <begin position="76"/>
        <end position="101"/>
    </location>
</feature>
<gene>
    <name evidence="2" type="ORF">FEM48_Zijuj02G0081900</name>
</gene>
<reference evidence="2" key="1">
    <citation type="journal article" date="2021" name="Front. Plant Sci.">
        <title>Chromosome-Scale Genome Assembly for Chinese Sour Jujube and Insights Into Its Genome Evolution and Domestication Signature.</title>
        <authorList>
            <person name="Shen L.-Y."/>
            <person name="Luo H."/>
            <person name="Wang X.-L."/>
            <person name="Wang X.-M."/>
            <person name="Qiu X.-J."/>
            <person name="Liu H."/>
            <person name="Zhou S.-S."/>
            <person name="Jia K.-H."/>
            <person name="Nie S."/>
            <person name="Bao Y.-T."/>
            <person name="Zhang R.-G."/>
            <person name="Yun Q.-Z."/>
            <person name="Chai Y.-H."/>
            <person name="Lu J.-Y."/>
            <person name="Li Y."/>
            <person name="Zhao S.-W."/>
            <person name="Mao J.-F."/>
            <person name="Jia S.-G."/>
            <person name="Mao Y.-M."/>
        </authorList>
    </citation>
    <scope>NUCLEOTIDE SEQUENCE</scope>
    <source>
        <strain evidence="2">AT0</strain>
        <tissue evidence="2">Leaf</tissue>
    </source>
</reference>
<accession>A0A978VUL8</accession>
<evidence type="ECO:0000313" key="3">
    <source>
        <dbReference type="Proteomes" id="UP000813462"/>
    </source>
</evidence>
<evidence type="ECO:0000313" key="2">
    <source>
        <dbReference type="EMBL" id="KAH7542513.1"/>
    </source>
</evidence>
<sequence length="101" mass="11529">MSFPNIHGKEKVVQGAPWHFDKALVLLKEVNSTLCRISSLSQALFWVQVQNVLIIGMTKERTSVKEGMKAAPSQKRMTDRSPNFDDHSDNFEDSHETRDLE</sequence>
<dbReference type="Proteomes" id="UP000813462">
    <property type="component" value="Unassembled WGS sequence"/>
</dbReference>
<organism evidence="2 3">
    <name type="scientific">Ziziphus jujuba var. spinosa</name>
    <dbReference type="NCBI Taxonomy" id="714518"/>
    <lineage>
        <taxon>Eukaryota</taxon>
        <taxon>Viridiplantae</taxon>
        <taxon>Streptophyta</taxon>
        <taxon>Embryophyta</taxon>
        <taxon>Tracheophyta</taxon>
        <taxon>Spermatophyta</taxon>
        <taxon>Magnoliopsida</taxon>
        <taxon>eudicotyledons</taxon>
        <taxon>Gunneridae</taxon>
        <taxon>Pentapetalae</taxon>
        <taxon>rosids</taxon>
        <taxon>fabids</taxon>
        <taxon>Rosales</taxon>
        <taxon>Rhamnaceae</taxon>
        <taxon>Paliureae</taxon>
        <taxon>Ziziphus</taxon>
    </lineage>
</organism>